<proteinExistence type="predicted"/>
<evidence type="ECO:0000313" key="2">
    <source>
        <dbReference type="Proteomes" id="UP000287872"/>
    </source>
</evidence>
<dbReference type="RefSeq" id="WP_207669490.1">
    <property type="nucleotide sequence ID" value="NZ_BHYK01000020.1"/>
</dbReference>
<keyword evidence="2" id="KW-1185">Reference proteome</keyword>
<reference evidence="1 2" key="1">
    <citation type="submission" date="2018-11" db="EMBL/GenBank/DDBJ databases">
        <title>Genome sequencing and assembly of Clostridium tagluense strain A121.</title>
        <authorList>
            <person name="Murakami T."/>
            <person name="Segawa T."/>
            <person name="Shcherbakova V.A."/>
            <person name="Mori H."/>
            <person name="Yoshimura Y."/>
        </authorList>
    </citation>
    <scope>NUCLEOTIDE SEQUENCE [LARGE SCALE GENOMIC DNA]</scope>
    <source>
        <strain evidence="1 2">A121</strain>
    </source>
</reference>
<dbReference type="EMBL" id="BHYK01000020">
    <property type="protein sequence ID" value="GCD11670.1"/>
    <property type="molecule type" value="Genomic_DNA"/>
</dbReference>
<evidence type="ECO:0000313" key="1">
    <source>
        <dbReference type="EMBL" id="GCD11670.1"/>
    </source>
</evidence>
<gene>
    <name evidence="1" type="ORF">Ctaglu_32930</name>
</gene>
<comment type="caution">
    <text evidence="1">The sequence shown here is derived from an EMBL/GenBank/DDBJ whole genome shotgun (WGS) entry which is preliminary data.</text>
</comment>
<accession>A0A401UQ74</accession>
<organism evidence="1 2">
    <name type="scientific">Clostridium tagluense</name>
    <dbReference type="NCBI Taxonomy" id="360422"/>
    <lineage>
        <taxon>Bacteria</taxon>
        <taxon>Bacillati</taxon>
        <taxon>Bacillota</taxon>
        <taxon>Clostridia</taxon>
        <taxon>Eubacteriales</taxon>
        <taxon>Clostridiaceae</taxon>
        <taxon>Clostridium</taxon>
    </lineage>
</organism>
<protein>
    <submittedName>
        <fullName evidence="1">Uncharacterized protein</fullName>
    </submittedName>
</protein>
<dbReference type="AlphaFoldDB" id="A0A401UQ74"/>
<name>A0A401UQ74_9CLOT</name>
<sequence>MNRYIALQLLGWGEKGVIEKEFNSTEQYEIFKPLKELLELDGEFIVSFGKDEGINMRRMWSPSFI</sequence>
<dbReference type="Proteomes" id="UP000287872">
    <property type="component" value="Unassembled WGS sequence"/>
</dbReference>